<dbReference type="EMBL" id="CP139781">
    <property type="protein sequence ID" value="WRQ88386.1"/>
    <property type="molecule type" value="Genomic_DNA"/>
</dbReference>
<feature type="transmembrane region" description="Helical" evidence="7">
    <location>
        <begin position="731"/>
        <end position="756"/>
    </location>
</feature>
<dbReference type="PANTHER" id="PTHR30572">
    <property type="entry name" value="MEMBRANE COMPONENT OF TRANSPORTER-RELATED"/>
    <property type="match status" value="1"/>
</dbReference>
<evidence type="ECO:0000256" key="1">
    <source>
        <dbReference type="ARBA" id="ARBA00004651"/>
    </source>
</evidence>
<dbReference type="NCBIfam" id="TIGR03434">
    <property type="entry name" value="ADOP"/>
    <property type="match status" value="1"/>
</dbReference>
<keyword evidence="3 7" id="KW-0812">Transmembrane</keyword>
<dbReference type="InterPro" id="IPR017800">
    <property type="entry name" value="ADOP"/>
</dbReference>
<dbReference type="Pfam" id="PF12704">
    <property type="entry name" value="MacB_PCD"/>
    <property type="match status" value="2"/>
</dbReference>
<protein>
    <submittedName>
        <fullName evidence="10">ABC transporter permease</fullName>
    </submittedName>
</protein>
<proteinExistence type="inferred from homology"/>
<dbReference type="Pfam" id="PF02687">
    <property type="entry name" value="FtsX"/>
    <property type="match status" value="2"/>
</dbReference>
<evidence type="ECO:0000256" key="4">
    <source>
        <dbReference type="ARBA" id="ARBA00022989"/>
    </source>
</evidence>
<feature type="domain" description="MacB-like periplasmic core" evidence="9">
    <location>
        <begin position="477"/>
        <end position="630"/>
    </location>
</feature>
<dbReference type="PANTHER" id="PTHR30572:SF4">
    <property type="entry name" value="ABC TRANSPORTER PERMEASE YTRF"/>
    <property type="match status" value="1"/>
</dbReference>
<dbReference type="Proteomes" id="UP000738431">
    <property type="component" value="Chromosome"/>
</dbReference>
<evidence type="ECO:0000256" key="6">
    <source>
        <dbReference type="ARBA" id="ARBA00038076"/>
    </source>
</evidence>
<reference evidence="10 11" key="1">
    <citation type="submission" date="2023-12" db="EMBL/GenBank/DDBJ databases">
        <title>Description of an unclassified Opitutus bacterium of Verrucomicrobiota.</title>
        <authorList>
            <person name="Zhang D.-F."/>
        </authorList>
    </citation>
    <scope>NUCLEOTIDE SEQUENCE [LARGE SCALE GENOMIC DNA]</scope>
    <source>
        <strain evidence="10 11">WL0086</strain>
    </source>
</reference>
<evidence type="ECO:0000256" key="2">
    <source>
        <dbReference type="ARBA" id="ARBA00022475"/>
    </source>
</evidence>
<feature type="transmembrane region" description="Helical" evidence="7">
    <location>
        <begin position="331"/>
        <end position="350"/>
    </location>
</feature>
<feature type="domain" description="ABC3 transporter permease C-terminal" evidence="8">
    <location>
        <begin position="283"/>
        <end position="398"/>
    </location>
</feature>
<keyword evidence="2" id="KW-1003">Cell membrane</keyword>
<keyword evidence="11" id="KW-1185">Reference proteome</keyword>
<feature type="transmembrane region" description="Helical" evidence="7">
    <location>
        <begin position="424"/>
        <end position="443"/>
    </location>
</feature>
<dbReference type="InterPro" id="IPR025857">
    <property type="entry name" value="MacB_PCD"/>
</dbReference>
<evidence type="ECO:0000313" key="11">
    <source>
        <dbReference type="Proteomes" id="UP000738431"/>
    </source>
</evidence>
<evidence type="ECO:0000259" key="8">
    <source>
        <dbReference type="Pfam" id="PF02687"/>
    </source>
</evidence>
<feature type="transmembrane region" description="Helical" evidence="7">
    <location>
        <begin position="370"/>
        <end position="390"/>
    </location>
</feature>
<feature type="transmembrane region" description="Helical" evidence="7">
    <location>
        <begin position="776"/>
        <end position="795"/>
    </location>
</feature>
<keyword evidence="5 7" id="KW-0472">Membrane</keyword>
<evidence type="ECO:0000256" key="5">
    <source>
        <dbReference type="ARBA" id="ARBA00023136"/>
    </source>
</evidence>
<gene>
    <name evidence="10" type="ORF">K1X11_003155</name>
</gene>
<organism evidence="10 11">
    <name type="scientific">Actomonas aquatica</name>
    <dbReference type="NCBI Taxonomy" id="2866162"/>
    <lineage>
        <taxon>Bacteria</taxon>
        <taxon>Pseudomonadati</taxon>
        <taxon>Verrucomicrobiota</taxon>
        <taxon>Opitutia</taxon>
        <taxon>Opitutales</taxon>
        <taxon>Opitutaceae</taxon>
        <taxon>Actomonas</taxon>
    </lineage>
</organism>
<feature type="transmembrane region" description="Helical" evidence="7">
    <location>
        <begin position="275"/>
        <end position="299"/>
    </location>
</feature>
<sequence length="810" mass="87596">MMHDLRLAFRALFKSPAFTFVAISTLALCIGANSAIFSVVNAVLLRPLPYADSDRLVQVYNSYPKSDLEYAGVSIPDYLDRRDRAPSIEDAAIYTWESFNLAGAEQPTRTLGLRASPSLFSTLGVSAQRGRLFTDDDAQIGREQVAVLSHGLWQDQFGGDPQVIGQTIRLNGLAFEVIGIMPEHFSFPQPHVKLWVPFAFTPEQMSMNERGNEYSEMIARLKPGTTAAMLTAECAAIIDQNLQQAEAFRPYVEATGFTGIARPLLDQKVGNVQSMLWLLQAGVVAALLIGCANVANLLLARALARQRELAIRSALGASRWSIVRQLLTESVVLFALGGLLGLLVATWALTGMNALGVDDLPRSEAIALDMPVFLFTFACALGSGLLFGLVPALQASRAKASEALKTAGSRTTAGKRQRFVRNTLVVVEFALALMLLSTTVLLMRSLHHLQAQPAGFDPAYVLSGRFTLPEAAYAEDAQRVAFADNLLREFEAVPGVTAAAFTSNIPFGYSNSQGTYHIDGRELPEGSPPPHGQLRSISPDYFATMGVPLLRGRLFTNADGPDAEAVVIIDRVLADRYWPGEDPIGKRIYRGAVNPDNLRTIVGVVAAVKHSGLDDETRKETIYYPLAQRPVTGLNFVVRTSVPPSTLIAPLREAVLRVDSDLPIYDVQTLADRVTGSLSTQRTPMLLLGIFSGMALLLSALGVYGVLAFNVSQRTQEIGIRMALGALSRDVLNLILRQGLQLIAVGLALGLAGYFAVSRLLRSVVYELSPLDPLSLVSGGLTLALIALAACWIPARRAAKVDPMVALRDE</sequence>
<keyword evidence="4 7" id="KW-1133">Transmembrane helix</keyword>
<evidence type="ECO:0000256" key="3">
    <source>
        <dbReference type="ARBA" id="ARBA00022692"/>
    </source>
</evidence>
<feature type="domain" description="MacB-like periplasmic core" evidence="9">
    <location>
        <begin position="19"/>
        <end position="233"/>
    </location>
</feature>
<evidence type="ECO:0000259" key="9">
    <source>
        <dbReference type="Pfam" id="PF12704"/>
    </source>
</evidence>
<feature type="domain" description="ABC3 transporter permease C-terminal" evidence="8">
    <location>
        <begin position="690"/>
        <end position="803"/>
    </location>
</feature>
<comment type="subcellular location">
    <subcellularLocation>
        <location evidence="1">Cell membrane</location>
        <topology evidence="1">Multi-pass membrane protein</topology>
    </subcellularLocation>
</comment>
<evidence type="ECO:0000313" key="10">
    <source>
        <dbReference type="EMBL" id="WRQ88386.1"/>
    </source>
</evidence>
<comment type="similarity">
    <text evidence="6">Belongs to the ABC-4 integral membrane protein family.</text>
</comment>
<dbReference type="InterPro" id="IPR050250">
    <property type="entry name" value="Macrolide_Exporter_MacB"/>
</dbReference>
<name>A0ABZ1CA29_9BACT</name>
<dbReference type="RefSeq" id="WP_221032500.1">
    <property type="nucleotide sequence ID" value="NZ_CP139781.1"/>
</dbReference>
<accession>A0ABZ1CA29</accession>
<evidence type="ECO:0000256" key="7">
    <source>
        <dbReference type="SAM" id="Phobius"/>
    </source>
</evidence>
<dbReference type="InterPro" id="IPR003838">
    <property type="entry name" value="ABC3_permease_C"/>
</dbReference>
<feature type="transmembrane region" description="Helical" evidence="7">
    <location>
        <begin position="685"/>
        <end position="710"/>
    </location>
</feature>